<proteinExistence type="predicted"/>
<dbReference type="InterPro" id="IPR007163">
    <property type="entry name" value="VCA0040-like"/>
</dbReference>
<dbReference type="EMBL" id="JPVU01000242">
    <property type="protein sequence ID" value="KFN89895.1"/>
    <property type="molecule type" value="Genomic_DNA"/>
</dbReference>
<feature type="transmembrane region" description="Helical" evidence="1">
    <location>
        <begin position="147"/>
        <end position="168"/>
    </location>
</feature>
<feature type="transmembrane region" description="Helical" evidence="1">
    <location>
        <begin position="79"/>
        <end position="100"/>
    </location>
</feature>
<gene>
    <name evidence="2" type="ORF">TMUPMC115_2213</name>
</gene>
<reference evidence="2 3" key="1">
    <citation type="submission" date="2014-08" db="EMBL/GenBank/DDBJ databases">
        <title>Genome sequence of Tetragenococcus muriaticus.</title>
        <authorList>
            <person name="Chuea-nongthon C."/>
            <person name="Rodtong S."/>
            <person name="Yongsawatdigul J."/>
            <person name="Steele J.L."/>
            <person name="Liu X.-y."/>
            <person name="Speers J."/>
            <person name="Glasner J.D."/>
            <person name="Neeno-Eckwall E.C."/>
        </authorList>
    </citation>
    <scope>NUCLEOTIDE SEQUENCE [LARGE SCALE GENOMIC DNA]</scope>
    <source>
        <strain evidence="2 3">PMC-11-5</strain>
    </source>
</reference>
<feature type="transmembrane region" description="Helical" evidence="1">
    <location>
        <begin position="271"/>
        <end position="290"/>
    </location>
</feature>
<dbReference type="PANTHER" id="PTHR37308:SF1">
    <property type="entry name" value="POLYPRENYL-PHOSPHATE TRANSPORTER"/>
    <property type="match status" value="1"/>
</dbReference>
<accession>A0A091BZP5</accession>
<dbReference type="OrthoDB" id="9793746at2"/>
<dbReference type="Proteomes" id="UP000029380">
    <property type="component" value="Unassembled WGS sequence"/>
</dbReference>
<feature type="transmembrane region" description="Helical" evidence="1">
    <location>
        <begin position="206"/>
        <end position="227"/>
    </location>
</feature>
<keyword evidence="1" id="KW-1133">Transmembrane helix</keyword>
<dbReference type="PANTHER" id="PTHR37308">
    <property type="entry name" value="INTEGRAL MEMBRANE PROTEIN"/>
    <property type="match status" value="1"/>
</dbReference>
<dbReference type="PATRIC" id="fig|1302649.3.peg.2210"/>
<dbReference type="RefSeq" id="WP_028789766.1">
    <property type="nucleotide sequence ID" value="NZ_JPVU01000242.1"/>
</dbReference>
<evidence type="ECO:0000313" key="3">
    <source>
        <dbReference type="Proteomes" id="UP000029380"/>
    </source>
</evidence>
<evidence type="ECO:0000256" key="1">
    <source>
        <dbReference type="SAM" id="Phobius"/>
    </source>
</evidence>
<comment type="caution">
    <text evidence="2">The sequence shown here is derived from an EMBL/GenBank/DDBJ whole genome shotgun (WGS) entry which is preliminary data.</text>
</comment>
<feature type="transmembrane region" description="Helical" evidence="1">
    <location>
        <begin position="239"/>
        <end position="259"/>
    </location>
</feature>
<dbReference type="Pfam" id="PF04018">
    <property type="entry name" value="VCA0040-like"/>
    <property type="match status" value="2"/>
</dbReference>
<organism evidence="2 3">
    <name type="scientific">Tetragenococcus muriaticus PMC-11-5</name>
    <dbReference type="NCBI Taxonomy" id="1302649"/>
    <lineage>
        <taxon>Bacteria</taxon>
        <taxon>Bacillati</taxon>
        <taxon>Bacillota</taxon>
        <taxon>Bacilli</taxon>
        <taxon>Lactobacillales</taxon>
        <taxon>Enterococcaceae</taxon>
        <taxon>Tetragenococcus</taxon>
    </lineage>
</organism>
<dbReference type="AlphaFoldDB" id="A0A091BZP5"/>
<protein>
    <submittedName>
        <fullName evidence="2">Membrane protein</fullName>
    </submittedName>
</protein>
<feature type="transmembrane region" description="Helical" evidence="1">
    <location>
        <begin position="54"/>
        <end position="73"/>
    </location>
</feature>
<feature type="transmembrane region" description="Helical" evidence="1">
    <location>
        <begin position="175"/>
        <end position="194"/>
    </location>
</feature>
<name>A0A091BZP5_9ENTE</name>
<keyword evidence="1" id="KW-0812">Transmembrane</keyword>
<feature type="transmembrane region" description="Helical" evidence="1">
    <location>
        <begin position="6"/>
        <end position="34"/>
    </location>
</feature>
<feature type="transmembrane region" description="Helical" evidence="1">
    <location>
        <begin position="112"/>
        <end position="135"/>
    </location>
</feature>
<sequence length="301" mass="33180">MNYFWMIIKGVMMGIANIVPGVSGGTMAISLGIYDDMIYAISHLIKKWKNSLKILLPLGIGLAIGVVFFSYAIEFLLSQYTLPTALAFIGLILGGLPILFQEFRAAMKQKRVNLNITHIVVFLIFFILVIGMSLMQETQAHSAGLEVNLSNIVLLFFIGIVTSATMVVPGISGSLILMVFGYYYSIINTVTSFFDALRILNWESLIYNASLLFPFGVGILLGVFLISKIIEYLFIHYPSLTYSGIFGLIIASPFAIIYNTNALADLSSSNAISFTSIGIILLLIAFYLTYRLGKVKQPDSK</sequence>
<keyword evidence="1" id="KW-0472">Membrane</keyword>
<evidence type="ECO:0000313" key="2">
    <source>
        <dbReference type="EMBL" id="KFN89895.1"/>
    </source>
</evidence>